<feature type="region of interest" description="Disordered" evidence="8">
    <location>
        <begin position="88"/>
        <end position="165"/>
    </location>
</feature>
<dbReference type="GO" id="GO:0003726">
    <property type="term" value="F:double-stranded RNA adenosine deaminase activity"/>
    <property type="evidence" value="ECO:0007669"/>
    <property type="project" value="InterPro"/>
</dbReference>
<dbReference type="KEGG" id="mpp:MICPUCDRAFT_52426"/>
<evidence type="ECO:0000256" key="5">
    <source>
        <dbReference type="ARBA" id="ARBA00023125"/>
    </source>
</evidence>
<evidence type="ECO:0000259" key="9">
    <source>
        <dbReference type="PROSITE" id="PS50139"/>
    </source>
</evidence>
<dbReference type="OrthoDB" id="2505440at2759"/>
<dbReference type="GeneID" id="9687934"/>
<gene>
    <name evidence="11" type="ORF">MICPUCDRAFT_52426</name>
</gene>
<proteinExistence type="inferred from homology"/>
<dbReference type="SUPFAM" id="SSF46785">
    <property type="entry name" value="Winged helix' DNA-binding domain"/>
    <property type="match status" value="1"/>
</dbReference>
<organism evidence="12">
    <name type="scientific">Micromonas pusilla (strain CCMP1545)</name>
    <name type="common">Picoplanktonic green alga</name>
    <dbReference type="NCBI Taxonomy" id="564608"/>
    <lineage>
        <taxon>Eukaryota</taxon>
        <taxon>Viridiplantae</taxon>
        <taxon>Chlorophyta</taxon>
        <taxon>Mamiellophyceae</taxon>
        <taxon>Mamiellales</taxon>
        <taxon>Mamiellaceae</taxon>
        <taxon>Micromonas</taxon>
    </lineage>
</organism>
<dbReference type="Gene3D" id="1.10.10.10">
    <property type="entry name" value="Winged helix-like DNA-binding domain superfamily/Winged helix DNA-binding domain"/>
    <property type="match status" value="1"/>
</dbReference>
<comment type="similarity">
    <text evidence="2">Belongs to the transcriptional coactivator PC4 family.</text>
</comment>
<dbReference type="OMA" id="KWSEPAP"/>
<dbReference type="GO" id="GO:0060261">
    <property type="term" value="P:positive regulation of transcription initiation by RNA polymerase II"/>
    <property type="evidence" value="ECO:0007669"/>
    <property type="project" value="InterPro"/>
</dbReference>
<dbReference type="GO" id="GO:0003723">
    <property type="term" value="F:RNA binding"/>
    <property type="evidence" value="ECO:0007669"/>
    <property type="project" value="UniProtKB-KW"/>
</dbReference>
<keyword evidence="7" id="KW-0539">Nucleus</keyword>
<dbReference type="InterPro" id="IPR003173">
    <property type="entry name" value="PC4_C"/>
</dbReference>
<dbReference type="GO" id="GO:0003713">
    <property type="term" value="F:transcription coactivator activity"/>
    <property type="evidence" value="ECO:0007669"/>
    <property type="project" value="InterPro"/>
</dbReference>
<dbReference type="Pfam" id="PF02229">
    <property type="entry name" value="PC4"/>
    <property type="match status" value="2"/>
</dbReference>
<comment type="subcellular location">
    <subcellularLocation>
        <location evidence="1">Nucleus</location>
    </subcellularLocation>
</comment>
<keyword evidence="12" id="KW-1185">Reference proteome</keyword>
<dbReference type="RefSeq" id="XP_003062734.1">
    <property type="nucleotide sequence ID" value="XM_003062688.1"/>
</dbReference>
<dbReference type="InterPro" id="IPR036390">
    <property type="entry name" value="WH_DNA-bd_sf"/>
</dbReference>
<feature type="domain" description="Z-binding" evidence="9">
    <location>
        <begin position="195"/>
        <end position="260"/>
    </location>
</feature>
<feature type="compositionally biased region" description="Acidic residues" evidence="8">
    <location>
        <begin position="107"/>
        <end position="138"/>
    </location>
</feature>
<dbReference type="SMART" id="SM00550">
    <property type="entry name" value="Zalpha"/>
    <property type="match status" value="1"/>
</dbReference>
<dbReference type="InterPro" id="IPR014876">
    <property type="entry name" value="DEK_C"/>
</dbReference>
<dbReference type="Proteomes" id="UP000001876">
    <property type="component" value="Unassembled WGS sequence"/>
</dbReference>
<dbReference type="EMBL" id="GG663746">
    <property type="protein sequence ID" value="EEH53553.1"/>
    <property type="molecule type" value="Genomic_DNA"/>
</dbReference>
<dbReference type="PANTHER" id="PTHR13215">
    <property type="entry name" value="RNA POLYMERASE II TRANSCRIPTIONAL COACTIVATOR"/>
    <property type="match status" value="1"/>
</dbReference>
<feature type="region of interest" description="Disordered" evidence="8">
    <location>
        <begin position="177"/>
        <end position="196"/>
    </location>
</feature>
<dbReference type="STRING" id="564608.C1N462"/>
<reference evidence="11 12" key="1">
    <citation type="journal article" date="2009" name="Science">
        <title>Green evolution and dynamic adaptations revealed by genomes of the marine picoeukaryotes Micromonas.</title>
        <authorList>
            <person name="Worden A.Z."/>
            <person name="Lee J.H."/>
            <person name="Mock T."/>
            <person name="Rouze P."/>
            <person name="Simmons M.P."/>
            <person name="Aerts A.L."/>
            <person name="Allen A.E."/>
            <person name="Cuvelier M.L."/>
            <person name="Derelle E."/>
            <person name="Everett M.V."/>
            <person name="Foulon E."/>
            <person name="Grimwood J."/>
            <person name="Gundlach H."/>
            <person name="Henrissat B."/>
            <person name="Napoli C."/>
            <person name="McDonald S.M."/>
            <person name="Parker M.S."/>
            <person name="Rombauts S."/>
            <person name="Salamov A."/>
            <person name="Von Dassow P."/>
            <person name="Badger J.H."/>
            <person name="Coutinho P.M."/>
            <person name="Demir E."/>
            <person name="Dubchak I."/>
            <person name="Gentemann C."/>
            <person name="Eikrem W."/>
            <person name="Gready J.E."/>
            <person name="John U."/>
            <person name="Lanier W."/>
            <person name="Lindquist E.A."/>
            <person name="Lucas S."/>
            <person name="Mayer K.F."/>
            <person name="Moreau H."/>
            <person name="Not F."/>
            <person name="Otillar R."/>
            <person name="Panaud O."/>
            <person name="Pangilinan J."/>
            <person name="Paulsen I."/>
            <person name="Piegu B."/>
            <person name="Poliakov A."/>
            <person name="Robbens S."/>
            <person name="Schmutz J."/>
            <person name="Toulza E."/>
            <person name="Wyss T."/>
            <person name="Zelensky A."/>
            <person name="Zhou K."/>
            <person name="Armbrust E.V."/>
            <person name="Bhattacharya D."/>
            <person name="Goodenough U.W."/>
            <person name="Van de Peer Y."/>
            <person name="Grigoriev I.V."/>
        </authorList>
    </citation>
    <scope>NUCLEOTIDE SEQUENCE [LARGE SCALE GENOMIC DNA]</scope>
    <source>
        <strain evidence="11 12">CCMP1545</strain>
    </source>
</reference>
<feature type="domain" description="DEK-C" evidence="10">
    <location>
        <begin position="3"/>
        <end position="58"/>
    </location>
</feature>
<protein>
    <submittedName>
        <fullName evidence="11">Transcriptional coactivator p15</fullName>
    </submittedName>
</protein>
<evidence type="ECO:0000256" key="4">
    <source>
        <dbReference type="ARBA" id="ARBA00023015"/>
    </source>
</evidence>
<dbReference type="InterPro" id="IPR042371">
    <property type="entry name" value="Z_dom"/>
</dbReference>
<accession>C1N462</accession>
<dbReference type="GO" id="GO:0005634">
    <property type="term" value="C:nucleus"/>
    <property type="evidence" value="ECO:0007669"/>
    <property type="project" value="UniProtKB-SubCell"/>
</dbReference>
<feature type="compositionally biased region" description="Low complexity" evidence="8">
    <location>
        <begin position="177"/>
        <end position="193"/>
    </location>
</feature>
<evidence type="ECO:0000256" key="6">
    <source>
        <dbReference type="ARBA" id="ARBA00023163"/>
    </source>
</evidence>
<dbReference type="eggNOG" id="KOG2712">
    <property type="taxonomic scope" value="Eukaryota"/>
</dbReference>
<dbReference type="SUPFAM" id="SSF54447">
    <property type="entry name" value="ssDNA-binding transcriptional regulator domain"/>
    <property type="match status" value="2"/>
</dbReference>
<keyword evidence="3" id="KW-0694">RNA-binding</keyword>
<feature type="compositionally biased region" description="Basic and acidic residues" evidence="8">
    <location>
        <begin position="139"/>
        <end position="159"/>
    </location>
</feature>
<dbReference type="InterPro" id="IPR009044">
    <property type="entry name" value="ssDNA-bd_transcriptional_reg"/>
</dbReference>
<dbReference type="PROSITE" id="PS51998">
    <property type="entry name" value="DEK_C"/>
    <property type="match status" value="1"/>
</dbReference>
<keyword evidence="4" id="KW-0805">Transcription regulation</keyword>
<dbReference type="InterPro" id="IPR045125">
    <property type="entry name" value="Sub1/Tcp4-like"/>
</dbReference>
<feature type="region of interest" description="Disordered" evidence="8">
    <location>
        <begin position="241"/>
        <end position="297"/>
    </location>
</feature>
<evidence type="ECO:0000313" key="11">
    <source>
        <dbReference type="EMBL" id="EEH53553.1"/>
    </source>
</evidence>
<keyword evidence="6" id="KW-0804">Transcription</keyword>
<dbReference type="Gene3D" id="2.30.31.10">
    <property type="entry name" value="Transcriptional Coactivator Pc4, Chain A"/>
    <property type="match status" value="2"/>
</dbReference>
<dbReference type="PROSITE" id="PS50139">
    <property type="entry name" value="Z_BINDING"/>
    <property type="match status" value="1"/>
</dbReference>
<evidence type="ECO:0000256" key="1">
    <source>
        <dbReference type="ARBA" id="ARBA00004123"/>
    </source>
</evidence>
<name>C1N462_MICPC</name>
<dbReference type="InterPro" id="IPR036388">
    <property type="entry name" value="WH-like_DNA-bd_sf"/>
</dbReference>
<sequence length="442" mass="45868">MASATEAQVREACAALLPGLDLEAVTERQVVHMVEARLGVLLGEKGSDLRNAVQGAIDAFLLAAPDDKAAAAAGGGGGAAAAAAAAGAVPPNARKRSRPASAKGFVVDDEEEEDDGEWNGDDEPEWDGEETDEGEDDAPEKPKKAKTKEERMNAARDKWAAPAPVATAATATATTATTTMTATTTTTTAGADARPSSSAVDESKLLVALSLQPDGSTAKELASFLKLDKSAVNGALYRLQSAGKASKTETGGAPTWRSNSAAPPAAPAPVDVPSSAPAPTAAAPPPSSISPPDKDAVDGQICALSRQKRLVVGEYRGRKNVSLREYYEKDGKWLPGKKGISLAPEQWSILRDSIQGVNARVAAVSDGSYPQGGDECVVKLNPNGSRRVTVGTFRNATMVGVREFYEKDGKWLPGMKGISMPTEQWEQVVKHAGKVDEALGGA</sequence>
<keyword evidence="5" id="KW-0238">DNA-binding</keyword>
<evidence type="ECO:0000259" key="10">
    <source>
        <dbReference type="PROSITE" id="PS51998"/>
    </source>
</evidence>
<evidence type="ECO:0000313" key="12">
    <source>
        <dbReference type="Proteomes" id="UP000001876"/>
    </source>
</evidence>
<evidence type="ECO:0000256" key="3">
    <source>
        <dbReference type="ARBA" id="ARBA00022884"/>
    </source>
</evidence>
<evidence type="ECO:0000256" key="7">
    <source>
        <dbReference type="ARBA" id="ARBA00023242"/>
    </source>
</evidence>
<dbReference type="GO" id="GO:0003677">
    <property type="term" value="F:DNA binding"/>
    <property type="evidence" value="ECO:0007669"/>
    <property type="project" value="UniProtKB-KW"/>
</dbReference>
<evidence type="ECO:0000256" key="2">
    <source>
        <dbReference type="ARBA" id="ARBA00009001"/>
    </source>
</evidence>
<feature type="compositionally biased region" description="Low complexity" evidence="8">
    <location>
        <begin position="260"/>
        <end position="281"/>
    </location>
</feature>
<evidence type="ECO:0000256" key="8">
    <source>
        <dbReference type="SAM" id="MobiDB-lite"/>
    </source>
</evidence>
<dbReference type="AlphaFoldDB" id="C1N462"/>